<sequence>MESCKQKHKVGNFTFIISLHVNGHRYLGNQEKVEQLIERGVDINENQNGWVALLKSVKRR</sequence>
<name>A0A9Q0MT10_9DIPT</name>
<protein>
    <recommendedName>
        <fullName evidence="3">Ankyrin repeat protein</fullName>
    </recommendedName>
</protein>
<evidence type="ECO:0000313" key="1">
    <source>
        <dbReference type="EMBL" id="KAJ6637448.1"/>
    </source>
</evidence>
<keyword evidence="2" id="KW-1185">Reference proteome</keyword>
<proteinExistence type="predicted"/>
<accession>A0A9Q0MT10</accession>
<comment type="caution">
    <text evidence="1">The sequence shown here is derived from an EMBL/GenBank/DDBJ whole genome shotgun (WGS) entry which is preliminary data.</text>
</comment>
<feature type="non-terminal residue" evidence="1">
    <location>
        <position position="60"/>
    </location>
</feature>
<reference evidence="1" key="1">
    <citation type="submission" date="2022-07" db="EMBL/GenBank/DDBJ databases">
        <authorList>
            <person name="Trinca V."/>
            <person name="Uliana J.V.C."/>
            <person name="Torres T.T."/>
            <person name="Ward R.J."/>
            <person name="Monesi N."/>
        </authorList>
    </citation>
    <scope>NUCLEOTIDE SEQUENCE</scope>
    <source>
        <strain evidence="1">HSMRA1968</strain>
        <tissue evidence="1">Whole embryos</tissue>
    </source>
</reference>
<dbReference type="OrthoDB" id="194358at2759"/>
<dbReference type="Proteomes" id="UP001151699">
    <property type="component" value="Chromosome X"/>
</dbReference>
<evidence type="ECO:0000313" key="2">
    <source>
        <dbReference type="Proteomes" id="UP001151699"/>
    </source>
</evidence>
<organism evidence="1 2">
    <name type="scientific">Pseudolycoriella hygida</name>
    <dbReference type="NCBI Taxonomy" id="35572"/>
    <lineage>
        <taxon>Eukaryota</taxon>
        <taxon>Metazoa</taxon>
        <taxon>Ecdysozoa</taxon>
        <taxon>Arthropoda</taxon>
        <taxon>Hexapoda</taxon>
        <taxon>Insecta</taxon>
        <taxon>Pterygota</taxon>
        <taxon>Neoptera</taxon>
        <taxon>Endopterygota</taxon>
        <taxon>Diptera</taxon>
        <taxon>Nematocera</taxon>
        <taxon>Sciaroidea</taxon>
        <taxon>Sciaridae</taxon>
        <taxon>Pseudolycoriella</taxon>
    </lineage>
</organism>
<gene>
    <name evidence="1" type="ORF">Bhyg_10178</name>
</gene>
<dbReference type="EMBL" id="WJQU01000003">
    <property type="protein sequence ID" value="KAJ6637448.1"/>
    <property type="molecule type" value="Genomic_DNA"/>
</dbReference>
<dbReference type="AlphaFoldDB" id="A0A9Q0MT10"/>
<evidence type="ECO:0008006" key="3">
    <source>
        <dbReference type="Google" id="ProtNLM"/>
    </source>
</evidence>